<dbReference type="PANTHER" id="PTHR34704">
    <property type="entry name" value="ATPASE"/>
    <property type="match status" value="1"/>
</dbReference>
<dbReference type="EMBL" id="CP003050">
    <property type="protein sequence ID" value="AGB14863.1"/>
    <property type="molecule type" value="Genomic_DNA"/>
</dbReference>
<dbReference type="SUPFAM" id="SSF52540">
    <property type="entry name" value="P-loop containing nucleoside triphosphate hydrolases"/>
    <property type="match status" value="1"/>
</dbReference>
<evidence type="ECO:0000313" key="3">
    <source>
        <dbReference type="EMBL" id="AGB14863.1"/>
    </source>
</evidence>
<dbReference type="InterPro" id="IPR036390">
    <property type="entry name" value="WH_DNA-bd_sf"/>
</dbReference>
<dbReference type="InterPro" id="IPR004256">
    <property type="entry name" value="DUF234"/>
</dbReference>
<dbReference type="SUPFAM" id="SSF46785">
    <property type="entry name" value="Winged helix' DNA-binding domain"/>
    <property type="match status" value="1"/>
</dbReference>
<proteinExistence type="predicted"/>
<keyword evidence="4" id="KW-1185">Reference proteome</keyword>
<gene>
    <name evidence="3" type="ordered locus">Halru_0217</name>
</gene>
<dbReference type="GO" id="GO:0005524">
    <property type="term" value="F:ATP binding"/>
    <property type="evidence" value="ECO:0007669"/>
    <property type="project" value="InterPro"/>
</dbReference>
<dbReference type="Pfam" id="PF01637">
    <property type="entry name" value="ATPase_2"/>
    <property type="match status" value="1"/>
</dbReference>
<feature type="domain" description="ATPase" evidence="1">
    <location>
        <begin position="8"/>
        <end position="206"/>
    </location>
</feature>
<dbReference type="InterPro" id="IPR027417">
    <property type="entry name" value="P-loop_NTPase"/>
</dbReference>
<sequence>MITQSMTFYDREAELGALRSAFESPGSDVFVVYGRRRVGKTELLKEFCSDRPHIYFLAAQEAETRQREKLVDQVAAHFDERVPRTDGWDEAFDYLGEKLQTEEVVVVIDEFPYLVDENDSVPSYVQGFVDEQLRESESMLVLCGSSVSTMESEVLGHESPLYGRRTAQLDVQPFSFRQAQTVISYDTADAIRSYAITGGTPMYLTMFDYETTLAENVKSQILSPSAVLYNEPEFLLRTELRNPARYMSILESVALGHTTPNEISGATGIDSGPLSKYLQTLRRLRLIDRDVPVTASSKKSKRSRYRIADEFLRFWFRYVEPNRSSIEEAPDIVYDGTIAPDLPTHVATTFEEICQEVVWEGIRRGAVEPYSEVGRWWYGEDEIDIVGLAPNDDRILLAECKWTSDPVGSALVDDLLAKAENVRWGPSDRDEHYALFSKSGFVDGLEDELDQNWSLFSLAEIDDLLSPATEDGV</sequence>
<reference evidence="3" key="1">
    <citation type="submission" date="2011-09" db="EMBL/GenBank/DDBJ databases">
        <title>Complete sequence of Halovivax ruber XH-70.</title>
        <authorList>
            <consortium name="US DOE Joint Genome Institute"/>
            <person name="Lucas S."/>
            <person name="Han J."/>
            <person name="Lapidus A."/>
            <person name="Cheng J.-F."/>
            <person name="Goodwin L."/>
            <person name="Pitluck S."/>
            <person name="Peters L."/>
            <person name="Mikhailova N."/>
            <person name="Davenport K."/>
            <person name="Detter J.C."/>
            <person name="Han C."/>
            <person name="Tapia R."/>
            <person name="Land M."/>
            <person name="Hauser L."/>
            <person name="Kyrpides N."/>
            <person name="Ivanova N."/>
            <person name="Pagani I."/>
            <person name="Sproer C."/>
            <person name="Anderson I."/>
            <person name="Woyke T."/>
        </authorList>
    </citation>
    <scope>NUCLEOTIDE SEQUENCE</scope>
    <source>
        <strain evidence="3">XH-70</strain>
    </source>
</reference>
<dbReference type="KEGG" id="hru:Halru_0217"/>
<dbReference type="HOGENOM" id="CLU_041137_3_0_2"/>
<dbReference type="Proteomes" id="UP000010846">
    <property type="component" value="Chromosome"/>
</dbReference>
<evidence type="ECO:0000259" key="1">
    <source>
        <dbReference type="Pfam" id="PF01637"/>
    </source>
</evidence>
<dbReference type="Pfam" id="PF03008">
    <property type="entry name" value="DUF234"/>
    <property type="match status" value="1"/>
</dbReference>
<dbReference type="InterPro" id="IPR011579">
    <property type="entry name" value="ATPase_dom"/>
</dbReference>
<evidence type="ECO:0000259" key="2">
    <source>
        <dbReference type="Pfam" id="PF03008"/>
    </source>
</evidence>
<accession>L0I7V9</accession>
<dbReference type="PANTHER" id="PTHR34704:SF1">
    <property type="entry name" value="ATPASE"/>
    <property type="match status" value="1"/>
</dbReference>
<dbReference type="eggNOG" id="arCOG03166">
    <property type="taxonomic scope" value="Archaea"/>
</dbReference>
<organism evidence="3 4">
    <name type="scientific">Halovivax ruber (strain DSM 18193 / JCM 13892 / XH-70)</name>
    <dbReference type="NCBI Taxonomy" id="797302"/>
    <lineage>
        <taxon>Archaea</taxon>
        <taxon>Methanobacteriati</taxon>
        <taxon>Methanobacteriota</taxon>
        <taxon>Stenosarchaea group</taxon>
        <taxon>Halobacteria</taxon>
        <taxon>Halobacteriales</taxon>
        <taxon>Natrialbaceae</taxon>
        <taxon>Halovivax</taxon>
    </lineage>
</organism>
<evidence type="ECO:0000313" key="4">
    <source>
        <dbReference type="Proteomes" id="UP000010846"/>
    </source>
</evidence>
<dbReference type="SUPFAM" id="SSF52980">
    <property type="entry name" value="Restriction endonuclease-like"/>
    <property type="match status" value="1"/>
</dbReference>
<name>L0I7V9_HALRX</name>
<dbReference type="InterPro" id="IPR011991">
    <property type="entry name" value="ArsR-like_HTH"/>
</dbReference>
<feature type="domain" description="DUF234" evidence="2">
    <location>
        <begin position="315"/>
        <end position="404"/>
    </location>
</feature>
<protein>
    <submittedName>
        <fullName evidence="3">Putative ATPase (AAA+ superfamily)</fullName>
    </submittedName>
</protein>
<dbReference type="AlphaFoldDB" id="L0I7V9"/>
<dbReference type="InterPro" id="IPR011335">
    <property type="entry name" value="Restrct_endonuc-II-like"/>
</dbReference>
<dbReference type="CDD" id="cd00090">
    <property type="entry name" value="HTH_ARSR"/>
    <property type="match status" value="1"/>
</dbReference>
<dbReference type="Gene3D" id="3.40.50.300">
    <property type="entry name" value="P-loop containing nucleotide triphosphate hydrolases"/>
    <property type="match status" value="1"/>
</dbReference>